<sequence>MTCNGAIIKIKKYMKHPRKFFQNSPKTSFIDITGTGYTEFYYKYNMAQVDMIYTNDNMCVKRRLEELGFIKVRNMLAKVVTQNMVVMVEEIGKGLQINIAYRGRVYKMKMQAYKYTTEPKVDFLAKLKKAIEMNSFNELLIAQKIQKIKLRNQPEKKVNIIIDVPYYNVIYNVSKITDIKQEIVPLYITRLI</sequence>
<dbReference type="EMBL" id="MK064563">
    <property type="protein sequence ID" value="AZI75789.1"/>
    <property type="molecule type" value="Genomic_DNA"/>
</dbReference>
<accession>A0A3S8NER0</accession>
<proteinExistence type="predicted"/>
<organism evidence="1 2">
    <name type="scientific">Sulfolobales Beppu filamentous virus 2</name>
    <dbReference type="NCBI Taxonomy" id="2493123"/>
    <lineage>
        <taxon>Viruses</taxon>
        <taxon>Adnaviria</taxon>
        <taxon>Zilligvirae</taxon>
        <taxon>Taleaviricota</taxon>
        <taxon>Tokiviricetes</taxon>
        <taxon>Ligamenvirales</taxon>
        <taxon>Lipothrixviridae</taxon>
        <taxon>Alphalipothrixvirus</taxon>
        <taxon>Alphalipothrixvirus umijigokuense</taxon>
    </lineage>
</organism>
<keyword evidence="2" id="KW-1185">Reference proteome</keyword>
<name>A0A3S8NER0_9VIRU</name>
<evidence type="ECO:0000313" key="2">
    <source>
        <dbReference type="Proteomes" id="UP000277749"/>
    </source>
</evidence>
<reference evidence="1 2" key="1">
    <citation type="journal article" date="2018" name="Environ. Microbiol.">
        <title>New archaeal viruses discovered by metagenomic analysis of viral communities in enrichment cultures.</title>
        <authorList>
            <person name="Liu Y."/>
            <person name="Brandt D."/>
            <person name="Ishino S."/>
            <person name="Ishino Y."/>
            <person name="Koonin E.V."/>
            <person name="Kalinowski J."/>
            <person name="Krupovic M."/>
            <person name="Prangishvili D."/>
        </authorList>
    </citation>
    <scope>NUCLEOTIDE SEQUENCE [LARGE SCALE GENOMIC DNA]</scope>
</reference>
<dbReference type="Proteomes" id="UP000277749">
    <property type="component" value="Segment"/>
</dbReference>
<evidence type="ECO:0000313" key="1">
    <source>
        <dbReference type="EMBL" id="AZI75789.1"/>
    </source>
</evidence>
<protein>
    <submittedName>
        <fullName evidence="1">Uncharacterized protein</fullName>
    </submittedName>
</protein>
<gene>
    <name evidence="1" type="ORF">SBFV2_gp22</name>
</gene>